<dbReference type="AlphaFoldDB" id="A0A0F8Y618"/>
<organism evidence="1">
    <name type="scientific">marine sediment metagenome</name>
    <dbReference type="NCBI Taxonomy" id="412755"/>
    <lineage>
        <taxon>unclassified sequences</taxon>
        <taxon>metagenomes</taxon>
        <taxon>ecological metagenomes</taxon>
    </lineage>
</organism>
<name>A0A0F8Y618_9ZZZZ</name>
<feature type="non-terminal residue" evidence="1">
    <location>
        <position position="27"/>
    </location>
</feature>
<reference evidence="1" key="1">
    <citation type="journal article" date="2015" name="Nature">
        <title>Complex archaea that bridge the gap between prokaryotes and eukaryotes.</title>
        <authorList>
            <person name="Spang A."/>
            <person name="Saw J.H."/>
            <person name="Jorgensen S.L."/>
            <person name="Zaremba-Niedzwiedzka K."/>
            <person name="Martijn J."/>
            <person name="Lind A.E."/>
            <person name="van Eijk R."/>
            <person name="Schleper C."/>
            <person name="Guy L."/>
            <person name="Ettema T.J."/>
        </authorList>
    </citation>
    <scope>NUCLEOTIDE SEQUENCE</scope>
</reference>
<dbReference type="EMBL" id="LAZR01055228">
    <property type="protein sequence ID" value="KKK76847.1"/>
    <property type="molecule type" value="Genomic_DNA"/>
</dbReference>
<protein>
    <submittedName>
        <fullName evidence="1">Uncharacterized protein</fullName>
    </submittedName>
</protein>
<evidence type="ECO:0000313" key="1">
    <source>
        <dbReference type="EMBL" id="KKK76847.1"/>
    </source>
</evidence>
<sequence length="27" mass="3222">MNKVAIVTIHGIKWRAKDDWQNDFGDY</sequence>
<proteinExistence type="predicted"/>
<gene>
    <name evidence="1" type="ORF">LCGC14_2859560</name>
</gene>
<comment type="caution">
    <text evidence="1">The sequence shown here is derived from an EMBL/GenBank/DDBJ whole genome shotgun (WGS) entry which is preliminary data.</text>
</comment>
<accession>A0A0F8Y618</accession>